<dbReference type="AlphaFoldDB" id="A0A072P6M6"/>
<feature type="transmembrane region" description="Helical" evidence="2">
    <location>
        <begin position="371"/>
        <end position="392"/>
    </location>
</feature>
<accession>A0A072P6M6</accession>
<dbReference type="Proteomes" id="UP000027920">
    <property type="component" value="Unassembled WGS sequence"/>
</dbReference>
<dbReference type="PANTHER" id="PTHR10900:SF77">
    <property type="entry name" value="FI19380P1"/>
    <property type="match status" value="1"/>
</dbReference>
<evidence type="ECO:0000256" key="2">
    <source>
        <dbReference type="SAM" id="Phobius"/>
    </source>
</evidence>
<keyword evidence="2" id="KW-0472">Membrane</keyword>
<feature type="signal peptide" evidence="3">
    <location>
        <begin position="1"/>
        <end position="17"/>
    </location>
</feature>
<comment type="caution">
    <text evidence="5">The sequence shown here is derived from an EMBL/GenBank/DDBJ whole genome shotgun (WGS) entry which is preliminary data.</text>
</comment>
<dbReference type="STRING" id="1182545.A0A072P6M6"/>
<dbReference type="Pfam" id="PF02469">
    <property type="entry name" value="Fasciclin"/>
    <property type="match status" value="2"/>
</dbReference>
<dbReference type="InterPro" id="IPR050904">
    <property type="entry name" value="Adhesion/Biosynth-related"/>
</dbReference>
<dbReference type="PANTHER" id="PTHR10900">
    <property type="entry name" value="PERIOSTIN-RELATED"/>
    <property type="match status" value="1"/>
</dbReference>
<proteinExistence type="predicted"/>
<dbReference type="SUPFAM" id="SSF82153">
    <property type="entry name" value="FAS1 domain"/>
    <property type="match status" value="2"/>
</dbReference>
<dbReference type="VEuPathDB" id="FungiDB:A1O9_08112"/>
<gene>
    <name evidence="5" type="ORF">A1O9_08112</name>
</gene>
<dbReference type="OrthoDB" id="286301at2759"/>
<name>A0A072P6M6_9EURO</name>
<dbReference type="SMART" id="SM00554">
    <property type="entry name" value="FAS1"/>
    <property type="match status" value="2"/>
</dbReference>
<reference evidence="5 6" key="1">
    <citation type="submission" date="2013-03" db="EMBL/GenBank/DDBJ databases">
        <title>The Genome Sequence of Exophiala aquamarina CBS 119918.</title>
        <authorList>
            <consortium name="The Broad Institute Genomics Platform"/>
            <person name="Cuomo C."/>
            <person name="de Hoog S."/>
            <person name="Gorbushina A."/>
            <person name="Walker B."/>
            <person name="Young S.K."/>
            <person name="Zeng Q."/>
            <person name="Gargeya S."/>
            <person name="Fitzgerald M."/>
            <person name="Haas B."/>
            <person name="Abouelleil A."/>
            <person name="Allen A.W."/>
            <person name="Alvarado L."/>
            <person name="Arachchi H.M."/>
            <person name="Berlin A.M."/>
            <person name="Chapman S.B."/>
            <person name="Gainer-Dewar J."/>
            <person name="Goldberg J."/>
            <person name="Griggs A."/>
            <person name="Gujja S."/>
            <person name="Hansen M."/>
            <person name="Howarth C."/>
            <person name="Imamovic A."/>
            <person name="Ireland A."/>
            <person name="Larimer J."/>
            <person name="McCowan C."/>
            <person name="Murphy C."/>
            <person name="Pearson M."/>
            <person name="Poon T.W."/>
            <person name="Priest M."/>
            <person name="Roberts A."/>
            <person name="Saif S."/>
            <person name="Shea T."/>
            <person name="Sisk P."/>
            <person name="Sykes S."/>
            <person name="Wortman J."/>
            <person name="Nusbaum C."/>
            <person name="Birren B."/>
        </authorList>
    </citation>
    <scope>NUCLEOTIDE SEQUENCE [LARGE SCALE GENOMIC DNA]</scope>
    <source>
        <strain evidence="5 6">CBS 119918</strain>
    </source>
</reference>
<protein>
    <recommendedName>
        <fullName evidence="4">FAS1 domain-containing protein</fullName>
    </recommendedName>
</protein>
<dbReference type="EMBL" id="AMGV01000007">
    <property type="protein sequence ID" value="KEF55362.1"/>
    <property type="molecule type" value="Genomic_DNA"/>
</dbReference>
<keyword evidence="6" id="KW-1185">Reference proteome</keyword>
<keyword evidence="2" id="KW-1133">Transmembrane helix</keyword>
<organism evidence="5 6">
    <name type="scientific">Exophiala aquamarina CBS 119918</name>
    <dbReference type="NCBI Taxonomy" id="1182545"/>
    <lineage>
        <taxon>Eukaryota</taxon>
        <taxon>Fungi</taxon>
        <taxon>Dikarya</taxon>
        <taxon>Ascomycota</taxon>
        <taxon>Pezizomycotina</taxon>
        <taxon>Eurotiomycetes</taxon>
        <taxon>Chaetothyriomycetidae</taxon>
        <taxon>Chaetothyriales</taxon>
        <taxon>Herpotrichiellaceae</taxon>
        <taxon>Exophiala</taxon>
    </lineage>
</organism>
<evidence type="ECO:0000259" key="4">
    <source>
        <dbReference type="PROSITE" id="PS50213"/>
    </source>
</evidence>
<feature type="chain" id="PRO_5001683216" description="FAS1 domain-containing protein" evidence="3">
    <location>
        <begin position="18"/>
        <end position="454"/>
    </location>
</feature>
<evidence type="ECO:0000256" key="3">
    <source>
        <dbReference type="SAM" id="SignalP"/>
    </source>
</evidence>
<dbReference type="GO" id="GO:0000329">
    <property type="term" value="C:fungal-type vacuole membrane"/>
    <property type="evidence" value="ECO:0007669"/>
    <property type="project" value="TreeGrafter"/>
</dbReference>
<feature type="region of interest" description="Disordered" evidence="1">
    <location>
        <begin position="337"/>
        <end position="361"/>
    </location>
</feature>
<dbReference type="InterPro" id="IPR000782">
    <property type="entry name" value="FAS1_domain"/>
</dbReference>
<evidence type="ECO:0000313" key="5">
    <source>
        <dbReference type="EMBL" id="KEF55362.1"/>
    </source>
</evidence>
<dbReference type="RefSeq" id="XP_013257952.1">
    <property type="nucleotide sequence ID" value="XM_013402498.1"/>
</dbReference>
<feature type="domain" description="FAS1" evidence="4">
    <location>
        <begin position="170"/>
        <end position="297"/>
    </location>
</feature>
<dbReference type="InterPro" id="IPR036378">
    <property type="entry name" value="FAS1_dom_sf"/>
</dbReference>
<feature type="compositionally biased region" description="Low complexity" evidence="1">
    <location>
        <begin position="341"/>
        <end position="353"/>
    </location>
</feature>
<dbReference type="HOGENOM" id="CLU_031281_2_2_1"/>
<dbReference type="Gene3D" id="2.30.180.10">
    <property type="entry name" value="FAS1 domain"/>
    <property type="match status" value="2"/>
</dbReference>
<dbReference type="GO" id="GO:0016236">
    <property type="term" value="P:macroautophagy"/>
    <property type="evidence" value="ECO:0007669"/>
    <property type="project" value="TreeGrafter"/>
</dbReference>
<keyword evidence="2" id="KW-0812">Transmembrane</keyword>
<dbReference type="GeneID" id="25283025"/>
<keyword evidence="3" id="KW-0732">Signal</keyword>
<sequence length="454" mass="48446">MTKFVLSFAVFLAAATTQNLSSVLQSTQALSSLYSNLTAFPEFLSQLNELQNITFLAPNNDAIARLVQSPFGRTLQADQALLLAHYSYHVLNGSFYTFETAELVSTLLEFGPYSQVSTGQAVEVVPGPDPLSPSDVTFFSGLNSTARLIGHAFNFSGGVVHIIDNFLIIPQNLSVTAVQANLTSAVGAVMAAGRIWLGLFDGLQDATVFLPTNEAYREIGSILENISEFNMSSICNYQAVDDLLYLDDLKNGSYQSFQFANISVVVRGDDVFIGNAKIVVPNLLVRGGIAHVIDRVLNPYNITVNPHIVDSSAAFAGALPVSYLPFVEDVATSTIDLPDPAASQSSATTTSSTEDSQNRQTSLGLSTSAKAGIGVGIGLGFVFVVSLIFFYVRTRRKARKDANTSTTEISPAEKDLAAELPGSGRSPHDLRAELDGISRAELEATVPGVSIVAK</sequence>
<feature type="region of interest" description="Disordered" evidence="1">
    <location>
        <begin position="400"/>
        <end position="428"/>
    </location>
</feature>
<evidence type="ECO:0000256" key="1">
    <source>
        <dbReference type="SAM" id="MobiDB-lite"/>
    </source>
</evidence>
<evidence type="ECO:0000313" key="6">
    <source>
        <dbReference type="Proteomes" id="UP000027920"/>
    </source>
</evidence>
<feature type="domain" description="FAS1" evidence="4">
    <location>
        <begin position="17"/>
        <end position="167"/>
    </location>
</feature>
<dbReference type="PROSITE" id="PS50213">
    <property type="entry name" value="FAS1"/>
    <property type="match status" value="2"/>
</dbReference>